<dbReference type="AlphaFoldDB" id="A0A2T4JKT9"/>
<comment type="caution">
    <text evidence="7">The sequence shown here is derived from an EMBL/GenBank/DDBJ whole genome shotgun (WGS) entry which is preliminary data.</text>
</comment>
<comment type="catalytic activity">
    <reaction evidence="1">
        <text>Hydrolysis of terminal non-reducing N-acetyl-D-hexosamine residues in N-acetyl-beta-D-hexosaminides.</text>
        <dbReference type="EC" id="3.2.1.52"/>
    </reaction>
</comment>
<keyword evidence="4" id="KW-0378">Hydrolase</keyword>
<feature type="domain" description="Glycoside hydrolase family 3 N-terminal" evidence="6">
    <location>
        <begin position="30"/>
        <end position="295"/>
    </location>
</feature>
<evidence type="ECO:0000256" key="2">
    <source>
        <dbReference type="ARBA" id="ARBA00005336"/>
    </source>
</evidence>
<dbReference type="GO" id="GO:0009254">
    <property type="term" value="P:peptidoglycan turnover"/>
    <property type="evidence" value="ECO:0007669"/>
    <property type="project" value="TreeGrafter"/>
</dbReference>
<dbReference type="InterPro" id="IPR001764">
    <property type="entry name" value="Glyco_hydro_3_N"/>
</dbReference>
<dbReference type="GO" id="GO:0004563">
    <property type="term" value="F:beta-N-acetylhexosaminidase activity"/>
    <property type="evidence" value="ECO:0007669"/>
    <property type="project" value="UniProtKB-EC"/>
</dbReference>
<dbReference type="SUPFAM" id="SSF51445">
    <property type="entry name" value="(Trans)glycosidases"/>
    <property type="match status" value="1"/>
</dbReference>
<dbReference type="EMBL" id="PZKF01000006">
    <property type="protein sequence ID" value="PTE18492.1"/>
    <property type="molecule type" value="Genomic_DNA"/>
</dbReference>
<evidence type="ECO:0000313" key="8">
    <source>
        <dbReference type="Proteomes" id="UP000241899"/>
    </source>
</evidence>
<name>A0A2T4JKT9_9RHOB</name>
<dbReference type="InterPro" id="IPR017853">
    <property type="entry name" value="GH"/>
</dbReference>
<evidence type="ECO:0000256" key="4">
    <source>
        <dbReference type="ARBA" id="ARBA00022801"/>
    </source>
</evidence>
<organism evidence="7 8">
    <name type="scientific">Phaeovulum veldkampii DSM 11550</name>
    <dbReference type="NCBI Taxonomy" id="1185920"/>
    <lineage>
        <taxon>Bacteria</taxon>
        <taxon>Pseudomonadati</taxon>
        <taxon>Pseudomonadota</taxon>
        <taxon>Alphaproteobacteria</taxon>
        <taxon>Rhodobacterales</taxon>
        <taxon>Paracoccaceae</taxon>
        <taxon>Phaeovulum</taxon>
    </lineage>
</organism>
<dbReference type="Pfam" id="PF00933">
    <property type="entry name" value="Glyco_hydro_3"/>
    <property type="match status" value="1"/>
</dbReference>
<keyword evidence="5" id="KW-0326">Glycosidase</keyword>
<evidence type="ECO:0000313" key="7">
    <source>
        <dbReference type="EMBL" id="PTE18492.1"/>
    </source>
</evidence>
<dbReference type="PANTHER" id="PTHR30480:SF13">
    <property type="entry name" value="BETA-HEXOSAMINIDASE"/>
    <property type="match status" value="1"/>
</dbReference>
<evidence type="ECO:0000256" key="5">
    <source>
        <dbReference type="ARBA" id="ARBA00023295"/>
    </source>
</evidence>
<protein>
    <recommendedName>
        <fullName evidence="3">beta-N-acetylhexosaminidase</fullName>
        <ecNumber evidence="3">3.2.1.52</ecNumber>
    </recommendedName>
</protein>
<reference evidence="7 8" key="1">
    <citation type="submission" date="2018-03" db="EMBL/GenBank/DDBJ databases">
        <title>Rhodobacter veldkampii.</title>
        <authorList>
            <person name="Meyer T.E."/>
            <person name="Miller S."/>
            <person name="Lodha T."/>
            <person name="Gandham S."/>
            <person name="Chintalapati S."/>
            <person name="Chintalapati V.R."/>
        </authorList>
    </citation>
    <scope>NUCLEOTIDE SEQUENCE [LARGE SCALE GENOMIC DNA]</scope>
    <source>
        <strain evidence="7 8">DSM 11550</strain>
    </source>
</reference>
<dbReference type="PANTHER" id="PTHR30480">
    <property type="entry name" value="BETA-HEXOSAMINIDASE-RELATED"/>
    <property type="match status" value="1"/>
</dbReference>
<dbReference type="Gene3D" id="3.20.20.300">
    <property type="entry name" value="Glycoside hydrolase, family 3, N-terminal domain"/>
    <property type="match status" value="1"/>
</dbReference>
<dbReference type="GO" id="GO:0005975">
    <property type="term" value="P:carbohydrate metabolic process"/>
    <property type="evidence" value="ECO:0007669"/>
    <property type="project" value="InterPro"/>
</dbReference>
<dbReference type="EC" id="3.2.1.52" evidence="3"/>
<accession>A0A2T4JKT9</accession>
<comment type="similarity">
    <text evidence="2">Belongs to the glycosyl hydrolase 3 family.</text>
</comment>
<evidence type="ECO:0000256" key="3">
    <source>
        <dbReference type="ARBA" id="ARBA00012663"/>
    </source>
</evidence>
<dbReference type="Proteomes" id="UP000241899">
    <property type="component" value="Unassembled WGS sequence"/>
</dbReference>
<evidence type="ECO:0000256" key="1">
    <source>
        <dbReference type="ARBA" id="ARBA00001231"/>
    </source>
</evidence>
<gene>
    <name evidence="7" type="ORF">C5F46_03715</name>
</gene>
<evidence type="ECO:0000259" key="6">
    <source>
        <dbReference type="Pfam" id="PF00933"/>
    </source>
</evidence>
<dbReference type="InterPro" id="IPR050226">
    <property type="entry name" value="NagZ_Beta-hexosaminidase"/>
</dbReference>
<dbReference type="InterPro" id="IPR036962">
    <property type="entry name" value="Glyco_hydro_3_N_sf"/>
</dbReference>
<dbReference type="OrthoDB" id="9786661at2"/>
<proteinExistence type="inferred from homology"/>
<keyword evidence="8" id="KW-1185">Reference proteome</keyword>
<sequence length="336" mass="34696">MAAGATILGCAGAVLTPDETAFFRAADPWGFILFARNVETPDQLRRLTGDLRAGVGRAAPILIDQEGGRVARLRPPHWRDWLPPLDQVARAGAAAPRSLWLRARLMAAELRAVGIDANCAPCADIAGPRTHPFLRNRCLGETAAEVARNARALAEGLLAGGVLPVVKHIPGHGRAEADSHLHLPTVTATPEDLSATDFAAFAALADLPLGMTAHIRFPAFDDAPATASARMIGLIRDVIGFQGLLMTDDISMQALAGPVGTRAAAAIAAGCDLVLHCNGEMPEMAAVVAAAGRLSPAAEARATAALACRHAPEPADECALTAELTALLAGGGDGRA</sequence>